<dbReference type="AlphaFoldDB" id="A0A1H2WX25"/>
<gene>
    <name evidence="1" type="ORF">SAMN05216495_10734</name>
</gene>
<accession>A0A1H2WX25</accession>
<sequence>MKGKKKILACLALPFAVGLLFWWHWASQTVLRIRDYQTGKTYVEFPAGRGDRLFFGWIHSLEHIHWHEYFHVADDNSLVLDTISFPAFGAGIPENKGKKTWIDEKGNIYMDEIGQVFPRIDWLNSHYATREIRLNDQLITSGRLLPEHTRLTLIIEKRGYFDGRFEETLDRIGCRRLLPGSRQ</sequence>
<reference evidence="1 2" key="1">
    <citation type="submission" date="2016-10" db="EMBL/GenBank/DDBJ databases">
        <authorList>
            <person name="Varghese N."/>
            <person name="Submissions S."/>
        </authorList>
    </citation>
    <scope>NUCLEOTIDE SEQUENCE [LARGE SCALE GENOMIC DNA]</scope>
    <source>
        <strain evidence="1 2">WCC6</strain>
    </source>
</reference>
<dbReference type="Pfam" id="PF08905">
    <property type="entry name" value="DUF1850"/>
    <property type="match status" value="1"/>
</dbReference>
<protein>
    <recommendedName>
        <fullName evidence="3">DUF1850 domain-containing protein</fullName>
    </recommendedName>
</protein>
<evidence type="ECO:0008006" key="3">
    <source>
        <dbReference type="Google" id="ProtNLM"/>
    </source>
</evidence>
<dbReference type="RefSeq" id="WP_074705803.1">
    <property type="nucleotide sequence ID" value="NZ_CAUFNG010000001.1"/>
</dbReference>
<dbReference type="Proteomes" id="UP000182379">
    <property type="component" value="Unassembled WGS sequence"/>
</dbReference>
<comment type="caution">
    <text evidence="1">The sequence shown here is derived from an EMBL/GenBank/DDBJ whole genome shotgun (WGS) entry which is preliminary data.</text>
</comment>
<evidence type="ECO:0000313" key="1">
    <source>
        <dbReference type="EMBL" id="SDW84814.1"/>
    </source>
</evidence>
<organism evidence="1 2">
    <name type="scientific">Acidaminococcus fermentans</name>
    <dbReference type="NCBI Taxonomy" id="905"/>
    <lineage>
        <taxon>Bacteria</taxon>
        <taxon>Bacillati</taxon>
        <taxon>Bacillota</taxon>
        <taxon>Negativicutes</taxon>
        <taxon>Acidaminococcales</taxon>
        <taxon>Acidaminococcaceae</taxon>
        <taxon>Acidaminococcus</taxon>
    </lineage>
</organism>
<dbReference type="EMBL" id="FNOP01000007">
    <property type="protein sequence ID" value="SDW84814.1"/>
    <property type="molecule type" value="Genomic_DNA"/>
</dbReference>
<name>A0A1H2WX25_ACIFE</name>
<dbReference type="InterPro" id="IPR015001">
    <property type="entry name" value="DUF1850"/>
</dbReference>
<evidence type="ECO:0000313" key="2">
    <source>
        <dbReference type="Proteomes" id="UP000182379"/>
    </source>
</evidence>
<proteinExistence type="predicted"/>